<dbReference type="InterPro" id="IPR032466">
    <property type="entry name" value="Metal_Hydrolase"/>
</dbReference>
<comment type="caution">
    <text evidence="2">The sequence shown here is derived from an EMBL/GenBank/DDBJ whole genome shotgun (WGS) entry which is preliminary data.</text>
</comment>
<dbReference type="SUPFAM" id="SSF51556">
    <property type="entry name" value="Metallo-dependent hydrolases"/>
    <property type="match status" value="1"/>
</dbReference>
<organism evidence="2">
    <name type="scientific">mine drainage metagenome</name>
    <dbReference type="NCBI Taxonomy" id="410659"/>
    <lineage>
        <taxon>unclassified sequences</taxon>
        <taxon>metagenomes</taxon>
        <taxon>ecological metagenomes</taxon>
    </lineage>
</organism>
<gene>
    <name evidence="2" type="ORF">B2A_07494</name>
</gene>
<evidence type="ECO:0000313" key="2">
    <source>
        <dbReference type="EMBL" id="EQD49890.1"/>
    </source>
</evidence>
<evidence type="ECO:0000259" key="1">
    <source>
        <dbReference type="Pfam" id="PF04909"/>
    </source>
</evidence>
<dbReference type="Pfam" id="PF04909">
    <property type="entry name" value="Amidohydro_2"/>
    <property type="match status" value="1"/>
</dbReference>
<reference evidence="2" key="2">
    <citation type="journal article" date="2014" name="ISME J.">
        <title>Microbial stratification in low pH oxic and suboxic macroscopic growths along an acid mine drainage.</title>
        <authorList>
            <person name="Mendez-Garcia C."/>
            <person name="Mesa V."/>
            <person name="Sprenger R.R."/>
            <person name="Richter M."/>
            <person name="Diez M.S."/>
            <person name="Solano J."/>
            <person name="Bargiela R."/>
            <person name="Golyshina O.V."/>
            <person name="Manteca A."/>
            <person name="Ramos J.L."/>
            <person name="Gallego J.R."/>
            <person name="Llorente I."/>
            <person name="Martins Dos Santos V.A."/>
            <person name="Jensen O.N."/>
            <person name="Pelaez A.I."/>
            <person name="Sanchez J."/>
            <person name="Ferrer M."/>
        </authorList>
    </citation>
    <scope>NUCLEOTIDE SEQUENCE</scope>
</reference>
<protein>
    <submittedName>
        <fullName evidence="2">Amidohydrolase 2</fullName>
    </submittedName>
</protein>
<dbReference type="EMBL" id="AUZZ01005366">
    <property type="protein sequence ID" value="EQD49890.1"/>
    <property type="molecule type" value="Genomic_DNA"/>
</dbReference>
<reference evidence="2" key="1">
    <citation type="submission" date="2013-08" db="EMBL/GenBank/DDBJ databases">
        <authorList>
            <person name="Mendez C."/>
            <person name="Richter M."/>
            <person name="Ferrer M."/>
            <person name="Sanchez J."/>
        </authorList>
    </citation>
    <scope>NUCLEOTIDE SEQUENCE</scope>
</reference>
<feature type="domain" description="Amidohydrolase-related" evidence="1">
    <location>
        <begin position="39"/>
        <end position="139"/>
    </location>
</feature>
<dbReference type="Gene3D" id="3.20.20.140">
    <property type="entry name" value="Metal-dependent hydrolases"/>
    <property type="match status" value="1"/>
</dbReference>
<proteinExistence type="predicted"/>
<dbReference type="AlphaFoldDB" id="T1B6N2"/>
<name>T1B6N2_9ZZZZ</name>
<dbReference type="InterPro" id="IPR006680">
    <property type="entry name" value="Amidohydro-rel"/>
</dbReference>
<accession>T1B6N2</accession>
<dbReference type="GO" id="GO:0016787">
    <property type="term" value="F:hydrolase activity"/>
    <property type="evidence" value="ECO:0007669"/>
    <property type="project" value="UniProtKB-KW"/>
</dbReference>
<keyword evidence="2" id="KW-0378">Hydrolase</keyword>
<sequence>MRPEARQRLELASGLEAMLSHPETLIAYLDRAGVERAALINYVAPEIIGYTEASNDFVAEFVRADPERLIAVGGIGARHPSPGARIRELVEHRGIRAIKIHPPHQRLNPNAYRTGEWPELREVYETLERFEVPVIFHTGTSVFP</sequence>